<evidence type="ECO:0000256" key="1">
    <source>
        <dbReference type="ARBA" id="ARBA00004389"/>
    </source>
</evidence>
<evidence type="ECO:0008006" key="15">
    <source>
        <dbReference type="Google" id="ProtNLM"/>
    </source>
</evidence>
<dbReference type="GO" id="GO:0003400">
    <property type="term" value="P:regulation of COPII vesicle coating"/>
    <property type="evidence" value="ECO:0007669"/>
    <property type="project" value="TreeGrafter"/>
</dbReference>
<keyword evidence="4 12" id="KW-0812">Transmembrane</keyword>
<keyword evidence="5" id="KW-0677">Repeat</keyword>
<dbReference type="Gene3D" id="2.130.10.10">
    <property type="entry name" value="YVTN repeat-like/Quinoprotein amine dehydrogenase"/>
    <property type="match status" value="1"/>
</dbReference>
<evidence type="ECO:0000313" key="14">
    <source>
        <dbReference type="Proteomes" id="UP000324629"/>
    </source>
</evidence>
<dbReference type="GO" id="GO:0005789">
    <property type="term" value="C:endoplasmic reticulum membrane"/>
    <property type="evidence" value="ECO:0007669"/>
    <property type="project" value="UniProtKB-SubCell"/>
</dbReference>
<dbReference type="AlphaFoldDB" id="A0A5J4NMH7"/>
<name>A0A5J4NMH7_9TREM</name>
<dbReference type="PANTHER" id="PTHR23284:SF0">
    <property type="entry name" value="PROLACTIN REGULATORY ELEMENT-BINDING PROTEIN"/>
    <property type="match status" value="1"/>
</dbReference>
<dbReference type="InterPro" id="IPR045260">
    <property type="entry name" value="Sec12-like"/>
</dbReference>
<dbReference type="GO" id="GO:0005085">
    <property type="term" value="F:guanyl-nucleotide exchange factor activity"/>
    <property type="evidence" value="ECO:0007669"/>
    <property type="project" value="InterPro"/>
</dbReference>
<comment type="caution">
    <text evidence="13">The sequence shown here is derived from an EMBL/GenBank/DDBJ whole genome shotgun (WGS) entry which is preliminary data.</text>
</comment>
<evidence type="ECO:0000256" key="12">
    <source>
        <dbReference type="SAM" id="Phobius"/>
    </source>
</evidence>
<organism evidence="13 14">
    <name type="scientific">Paragonimus westermani</name>
    <dbReference type="NCBI Taxonomy" id="34504"/>
    <lineage>
        <taxon>Eukaryota</taxon>
        <taxon>Metazoa</taxon>
        <taxon>Spiralia</taxon>
        <taxon>Lophotrochozoa</taxon>
        <taxon>Platyhelminthes</taxon>
        <taxon>Trematoda</taxon>
        <taxon>Digenea</taxon>
        <taxon>Plagiorchiida</taxon>
        <taxon>Troglotremata</taxon>
        <taxon>Troglotrematidae</taxon>
        <taxon>Paragonimus</taxon>
    </lineage>
</organism>
<keyword evidence="9 12" id="KW-1133">Transmembrane helix</keyword>
<feature type="region of interest" description="Disordered" evidence="11">
    <location>
        <begin position="133"/>
        <end position="167"/>
    </location>
</feature>
<keyword evidence="2" id="KW-0813">Transport</keyword>
<keyword evidence="6" id="KW-0256">Endoplasmic reticulum</keyword>
<evidence type="ECO:0000256" key="7">
    <source>
        <dbReference type="ARBA" id="ARBA00022892"/>
    </source>
</evidence>
<evidence type="ECO:0000256" key="6">
    <source>
        <dbReference type="ARBA" id="ARBA00022824"/>
    </source>
</evidence>
<evidence type="ECO:0000313" key="13">
    <source>
        <dbReference type="EMBL" id="KAA3676248.1"/>
    </source>
</evidence>
<evidence type="ECO:0000256" key="3">
    <source>
        <dbReference type="ARBA" id="ARBA00022574"/>
    </source>
</evidence>
<evidence type="ECO:0000256" key="4">
    <source>
        <dbReference type="ARBA" id="ARBA00022692"/>
    </source>
</evidence>
<dbReference type="EMBL" id="QNGE01002086">
    <property type="protein sequence ID" value="KAA3676248.1"/>
    <property type="molecule type" value="Genomic_DNA"/>
</dbReference>
<keyword evidence="7" id="KW-0931">ER-Golgi transport</keyword>
<keyword evidence="8" id="KW-0653">Protein transport</keyword>
<evidence type="ECO:0000256" key="9">
    <source>
        <dbReference type="ARBA" id="ARBA00022989"/>
    </source>
</evidence>
<dbReference type="Proteomes" id="UP000324629">
    <property type="component" value="Unassembled WGS sequence"/>
</dbReference>
<evidence type="ECO:0000256" key="5">
    <source>
        <dbReference type="ARBA" id="ARBA00022737"/>
    </source>
</evidence>
<evidence type="ECO:0000256" key="11">
    <source>
        <dbReference type="SAM" id="MobiDB-lite"/>
    </source>
</evidence>
<keyword evidence="10 12" id="KW-0472">Membrane</keyword>
<protein>
    <recommendedName>
        <fullName evidence="15">Prolactin regulatory element-binding protein</fullName>
    </recommendedName>
</protein>
<dbReference type="GO" id="GO:0006888">
    <property type="term" value="P:endoplasmic reticulum to Golgi vesicle-mediated transport"/>
    <property type="evidence" value="ECO:0007669"/>
    <property type="project" value="TreeGrafter"/>
</dbReference>
<feature type="transmembrane region" description="Helical" evidence="12">
    <location>
        <begin position="641"/>
        <end position="664"/>
    </location>
</feature>
<dbReference type="GO" id="GO:0015031">
    <property type="term" value="P:protein transport"/>
    <property type="evidence" value="ECO:0007669"/>
    <property type="project" value="UniProtKB-KW"/>
</dbReference>
<dbReference type="PANTHER" id="PTHR23284">
    <property type="entry name" value="PROLACTIN REGULATORY ELEMENT BINDING PROTEIN"/>
    <property type="match status" value="1"/>
</dbReference>
<accession>A0A5J4NMH7</accession>
<keyword evidence="14" id="KW-1185">Reference proteome</keyword>
<sequence length="673" mass="73181">MRQRGATGGILHGFTYPLYAVDVVGRSSLVVAGGGGAVKTGVPNRIDVVHLEKADEVLCSDASGFTMSARISGGVETGPEAVMSLAVANSGDGSFITSVEGRQCIEYLARLKQNMQEKNSVCGQNIQCEPLSTGSTVRRRRGRNQNSRSSHDRNSSEGSSEPITTRIVQKQVNDEWELTKLRSFILPVPLPSFGEQNTTARGKQHTTGSGLPTCIANGGLGGSLLAVGSDVGCVFLINRHVKPNKQDDMHSNQLKPFLVYPDVSGGLSTGVCSLALSTPPSHPSKAEQHQNRLYPLMATVCDQPAWSMLRVWRTDLSQPDDCPVADTVTSSNYQVKAQKCKIQLIDQCHDLSSYSASAVDLAASKTESCWDDCHVRLRPYATASCSIFSTDATPPPSPTSTSVKGQAIGIPAERANYRFRHCQFMRAIFRPSTPVSIPPSFPSETGLSRVDLSACPHYMLVTTVQPLCANRKSVSRLVVWLVPEVPPNDEPSASENISSAPLETIQLQNWASVALPPGQLPACLTVLPSRHRCLLGIGTMEGRVDVYFFSPHKRHFTCVYSLSNAHPIFVTALTFLPPHPWTQAVPKSDGKRSTVVDESFELVSVSVDRALRWHSGPSYSRIGRLARGLHDPHSDSRWSHYGLQLATTLAFLLVIFLIPIYLALLDAILTRFL</sequence>
<gene>
    <name evidence="13" type="ORF">DEA37_0013988</name>
</gene>
<proteinExistence type="predicted"/>
<feature type="compositionally biased region" description="Polar residues" evidence="11">
    <location>
        <begin position="156"/>
        <end position="167"/>
    </location>
</feature>
<comment type="subcellular location">
    <subcellularLocation>
        <location evidence="1">Endoplasmic reticulum membrane</location>
        <topology evidence="1">Single-pass membrane protein</topology>
    </subcellularLocation>
</comment>
<evidence type="ECO:0000256" key="2">
    <source>
        <dbReference type="ARBA" id="ARBA00022448"/>
    </source>
</evidence>
<dbReference type="InterPro" id="IPR015943">
    <property type="entry name" value="WD40/YVTN_repeat-like_dom_sf"/>
</dbReference>
<evidence type="ECO:0000256" key="8">
    <source>
        <dbReference type="ARBA" id="ARBA00022927"/>
    </source>
</evidence>
<evidence type="ECO:0000256" key="10">
    <source>
        <dbReference type="ARBA" id="ARBA00023136"/>
    </source>
</evidence>
<reference evidence="13 14" key="1">
    <citation type="journal article" date="2019" name="Gigascience">
        <title>Whole-genome sequence of the oriental lung fluke Paragonimus westermani.</title>
        <authorList>
            <person name="Oey H."/>
            <person name="Zakrzewski M."/>
            <person name="Narain K."/>
            <person name="Devi K.R."/>
            <person name="Agatsuma T."/>
            <person name="Nawaratna S."/>
            <person name="Gobert G.N."/>
            <person name="Jones M.K."/>
            <person name="Ragan M.A."/>
            <person name="McManus D.P."/>
            <person name="Krause L."/>
        </authorList>
    </citation>
    <scope>NUCLEOTIDE SEQUENCE [LARGE SCALE GENOMIC DNA]</scope>
    <source>
        <strain evidence="13 14">IND2009</strain>
    </source>
</reference>
<keyword evidence="3" id="KW-0853">WD repeat</keyword>